<sequence>MQQPLAFDVRAFAARFLAQPAPDRLRTLQQLGLSRYSLFLTQMALTPANIVVAARFLGNPDRVKFPDLRGVELAGLDLSGVNWIRGDLSSADLHHCKLIRADLLFVRFDRANLSGADLGGATLNETRWSGTLVDGCHFGTGHGLTAAQRYDLQARGGQFAKGDFANAQP</sequence>
<dbReference type="HOGENOM" id="CLU_1591199_0_0_3"/>
<dbReference type="InterPro" id="IPR001646">
    <property type="entry name" value="5peptide_repeat"/>
</dbReference>
<dbReference type="Pfam" id="PF00805">
    <property type="entry name" value="Pentapeptide"/>
    <property type="match status" value="1"/>
</dbReference>
<dbReference type="SUPFAM" id="SSF141571">
    <property type="entry name" value="Pentapeptide repeat-like"/>
    <property type="match status" value="1"/>
</dbReference>
<dbReference type="EMBL" id="CP003587">
    <property type="protein sequence ID" value="AGY60260.1"/>
    <property type="molecule type" value="Genomic_DNA"/>
</dbReference>
<dbReference type="STRING" id="1183438.GKIL_4014"/>
<dbReference type="InterPro" id="IPR051082">
    <property type="entry name" value="Pentapeptide-BTB/POZ_domain"/>
</dbReference>
<dbReference type="Gene3D" id="2.160.20.80">
    <property type="entry name" value="E3 ubiquitin-protein ligase SopA"/>
    <property type="match status" value="1"/>
</dbReference>
<proteinExistence type="predicted"/>
<protein>
    <submittedName>
        <fullName evidence="1">Pentapeptide repeat-containing protein</fullName>
    </submittedName>
</protein>
<dbReference type="PANTHER" id="PTHR14136:SF17">
    <property type="entry name" value="BTB_POZ DOMAIN-CONTAINING PROTEIN KCTD9"/>
    <property type="match status" value="1"/>
</dbReference>
<reference evidence="1 2" key="1">
    <citation type="journal article" date="2013" name="PLoS ONE">
        <title>Cultivation and Complete Genome Sequencing of Gloeobacter kilaueensis sp. nov., from a Lava Cave in Kilauea Caldera, Hawai'i.</title>
        <authorList>
            <person name="Saw J.H."/>
            <person name="Schatz M."/>
            <person name="Brown M.V."/>
            <person name="Kunkel D.D."/>
            <person name="Foster J.S."/>
            <person name="Shick H."/>
            <person name="Christensen S."/>
            <person name="Hou S."/>
            <person name="Wan X."/>
            <person name="Donachie S.P."/>
        </authorList>
    </citation>
    <scope>NUCLEOTIDE SEQUENCE [LARGE SCALE GENOMIC DNA]</scope>
    <source>
        <strain evidence="2">JS</strain>
    </source>
</reference>
<evidence type="ECO:0000313" key="2">
    <source>
        <dbReference type="Proteomes" id="UP000017396"/>
    </source>
</evidence>
<gene>
    <name evidence="1" type="ORF">GKIL_4014</name>
</gene>
<accession>U5QRB7</accession>
<evidence type="ECO:0000313" key="1">
    <source>
        <dbReference type="EMBL" id="AGY60260.1"/>
    </source>
</evidence>
<dbReference type="AlphaFoldDB" id="U5QRB7"/>
<dbReference type="PANTHER" id="PTHR14136">
    <property type="entry name" value="BTB_POZ DOMAIN-CONTAINING PROTEIN KCTD9"/>
    <property type="match status" value="1"/>
</dbReference>
<dbReference type="RefSeq" id="WP_023175599.1">
    <property type="nucleotide sequence ID" value="NC_022600.1"/>
</dbReference>
<dbReference type="KEGG" id="glj:GKIL_4014"/>
<dbReference type="Proteomes" id="UP000017396">
    <property type="component" value="Chromosome"/>
</dbReference>
<organism evidence="1 2">
    <name type="scientific">Gloeobacter kilaueensis (strain ATCC BAA-2537 / CCAP 1431/1 / ULC 316 / JS1)</name>
    <dbReference type="NCBI Taxonomy" id="1183438"/>
    <lineage>
        <taxon>Bacteria</taxon>
        <taxon>Bacillati</taxon>
        <taxon>Cyanobacteriota</taxon>
        <taxon>Cyanophyceae</taxon>
        <taxon>Gloeobacterales</taxon>
        <taxon>Gloeobacteraceae</taxon>
        <taxon>Gloeobacter</taxon>
    </lineage>
</organism>
<keyword evidence="2" id="KW-1185">Reference proteome</keyword>
<dbReference type="eggNOG" id="COG1357">
    <property type="taxonomic scope" value="Bacteria"/>
</dbReference>
<name>U5QRB7_GLOK1</name>
<dbReference type="OrthoDB" id="458990at2"/>